<evidence type="ECO:0000313" key="10">
    <source>
        <dbReference type="Proteomes" id="UP000177006"/>
    </source>
</evidence>
<keyword evidence="6 8" id="KW-1133">Transmembrane helix</keyword>
<evidence type="ECO:0000256" key="3">
    <source>
        <dbReference type="ARBA" id="ARBA00022676"/>
    </source>
</evidence>
<evidence type="ECO:0000256" key="8">
    <source>
        <dbReference type="SAM" id="Phobius"/>
    </source>
</evidence>
<dbReference type="GO" id="GO:0010041">
    <property type="term" value="P:response to iron(III) ion"/>
    <property type="evidence" value="ECO:0007669"/>
    <property type="project" value="TreeGrafter"/>
</dbReference>
<evidence type="ECO:0000256" key="1">
    <source>
        <dbReference type="ARBA" id="ARBA00004651"/>
    </source>
</evidence>
<evidence type="ECO:0000256" key="2">
    <source>
        <dbReference type="ARBA" id="ARBA00022475"/>
    </source>
</evidence>
<feature type="transmembrane region" description="Helical" evidence="8">
    <location>
        <begin position="98"/>
        <end position="116"/>
    </location>
</feature>
<dbReference type="GO" id="GO:0016763">
    <property type="term" value="F:pentosyltransferase activity"/>
    <property type="evidence" value="ECO:0007669"/>
    <property type="project" value="TreeGrafter"/>
</dbReference>
<keyword evidence="3" id="KW-0328">Glycosyltransferase</keyword>
<reference evidence="9 10" key="1">
    <citation type="journal article" date="2016" name="Nat. Commun.">
        <title>Thousands of microbial genomes shed light on interconnected biogeochemical processes in an aquifer system.</title>
        <authorList>
            <person name="Anantharaman K."/>
            <person name="Brown C.T."/>
            <person name="Hug L.A."/>
            <person name="Sharon I."/>
            <person name="Castelle C.J."/>
            <person name="Probst A.J."/>
            <person name="Thomas B.C."/>
            <person name="Singh A."/>
            <person name="Wilkins M.J."/>
            <person name="Karaoz U."/>
            <person name="Brodie E.L."/>
            <person name="Williams K.H."/>
            <person name="Hubbard S.S."/>
            <person name="Banfield J.F."/>
        </authorList>
    </citation>
    <scope>NUCLEOTIDE SEQUENCE [LARGE SCALE GENOMIC DNA]</scope>
</reference>
<feature type="transmembrane region" description="Helical" evidence="8">
    <location>
        <begin position="344"/>
        <end position="362"/>
    </location>
</feature>
<dbReference type="PANTHER" id="PTHR33908">
    <property type="entry name" value="MANNOSYLTRANSFERASE YKCB-RELATED"/>
    <property type="match status" value="1"/>
</dbReference>
<feature type="transmembrane region" description="Helical" evidence="8">
    <location>
        <begin position="374"/>
        <end position="394"/>
    </location>
</feature>
<dbReference type="InterPro" id="IPR050297">
    <property type="entry name" value="LipidA_mod_glycosyltrf_83"/>
</dbReference>
<comment type="subcellular location">
    <subcellularLocation>
        <location evidence="1">Cell membrane</location>
        <topology evidence="1">Multi-pass membrane protein</topology>
    </subcellularLocation>
</comment>
<feature type="transmembrane region" description="Helical" evidence="8">
    <location>
        <begin position="321"/>
        <end position="337"/>
    </location>
</feature>
<dbReference type="STRING" id="1797457.A2160_02890"/>
<feature type="transmembrane region" description="Helical" evidence="8">
    <location>
        <begin position="401"/>
        <end position="421"/>
    </location>
</feature>
<feature type="transmembrane region" description="Helical" evidence="8">
    <location>
        <begin position="6"/>
        <end position="26"/>
    </location>
</feature>
<dbReference type="EMBL" id="MEZK01000010">
    <property type="protein sequence ID" value="OGD63398.1"/>
    <property type="molecule type" value="Genomic_DNA"/>
</dbReference>
<gene>
    <name evidence="9" type="ORF">A2160_02890</name>
</gene>
<feature type="transmembrane region" description="Helical" evidence="8">
    <location>
        <begin position="74"/>
        <end position="92"/>
    </location>
</feature>
<sequence>MNKKDYLFIALLMGIFALGFWLRFYNLSQFPPAINRDEAAIGYNAYSILRTGRDEWGKFLPLAFKSFGDYKMPLYIYATVIPVKIWGLTAWAVRFWSFLAGSLAVILIYFFARWFFRKLGWSRRTANNFSLLSALFLAINPWHLYFSRIGFEANLNLTFFLSGLTFFVYGLKRRWLLIFSSLSFALMLYTYSSSYIFLPLFLFIILILFSKNIFVKRDKWWLVAVVLLVILGSHATWSLWQVSGAKANITVFSDPSIIDSFNHQRTNLATYSQFLAKIWLNKPFFYFRIITHNYLATFSPKFLIISGGNHPWHMIPQMGNFYWLDLILMIIGLLALFKERKRLTLFLFAWILIAPIPSAITIDAPHATRLLQLIPPLVMLAAVGFGKLTNWLLVAKKKLAILLLFFLVYIFQIYRFGYLYFVSYPQNLSESLFPKIDEAIDLVNKERNDRIVIFSNPLDFPYIYVAFYSQFDPVLFQKKAIWKPANIANITAVEHVDGYYFWEGTPKVDQKAFYVLQGNSGPSAGFTLKNQVEESGKVYWSIYEN</sequence>
<keyword evidence="4" id="KW-0808">Transferase</keyword>
<evidence type="ECO:0000256" key="6">
    <source>
        <dbReference type="ARBA" id="ARBA00022989"/>
    </source>
</evidence>
<organism evidence="9 10">
    <name type="scientific">Candidatus Beckwithbacteria bacterium RBG_13_42_9</name>
    <dbReference type="NCBI Taxonomy" id="1797457"/>
    <lineage>
        <taxon>Bacteria</taxon>
        <taxon>Candidatus Beckwithiibacteriota</taxon>
    </lineage>
</organism>
<dbReference type="GO" id="GO:0005886">
    <property type="term" value="C:plasma membrane"/>
    <property type="evidence" value="ECO:0007669"/>
    <property type="project" value="UniProtKB-SubCell"/>
</dbReference>
<dbReference type="PANTHER" id="PTHR33908:SF3">
    <property type="entry name" value="UNDECAPRENYL PHOSPHATE-ALPHA-4-AMINO-4-DEOXY-L-ARABINOSE ARABINOSYL TRANSFERASE"/>
    <property type="match status" value="1"/>
</dbReference>
<proteinExistence type="predicted"/>
<comment type="caution">
    <text evidence="9">The sequence shown here is derived from an EMBL/GenBank/DDBJ whole genome shotgun (WGS) entry which is preliminary data.</text>
</comment>
<evidence type="ECO:0000256" key="5">
    <source>
        <dbReference type="ARBA" id="ARBA00022692"/>
    </source>
</evidence>
<accession>A0A1F5E7P9</accession>
<dbReference type="Proteomes" id="UP000177006">
    <property type="component" value="Unassembled WGS sequence"/>
</dbReference>
<evidence type="ECO:0000256" key="4">
    <source>
        <dbReference type="ARBA" id="ARBA00022679"/>
    </source>
</evidence>
<feature type="transmembrane region" description="Helical" evidence="8">
    <location>
        <begin position="197"/>
        <end position="214"/>
    </location>
</feature>
<evidence type="ECO:0000256" key="7">
    <source>
        <dbReference type="ARBA" id="ARBA00023136"/>
    </source>
</evidence>
<keyword evidence="5 8" id="KW-0812">Transmembrane</keyword>
<feature type="transmembrane region" description="Helical" evidence="8">
    <location>
        <begin position="151"/>
        <end position="168"/>
    </location>
</feature>
<name>A0A1F5E7P9_9BACT</name>
<evidence type="ECO:0000313" key="9">
    <source>
        <dbReference type="EMBL" id="OGD63398.1"/>
    </source>
</evidence>
<dbReference type="AlphaFoldDB" id="A0A1F5E7P9"/>
<dbReference type="GO" id="GO:0009103">
    <property type="term" value="P:lipopolysaccharide biosynthetic process"/>
    <property type="evidence" value="ECO:0007669"/>
    <property type="project" value="UniProtKB-ARBA"/>
</dbReference>
<keyword evidence="7 8" id="KW-0472">Membrane</keyword>
<feature type="transmembrane region" description="Helical" evidence="8">
    <location>
        <begin position="128"/>
        <end position="145"/>
    </location>
</feature>
<feature type="transmembrane region" description="Helical" evidence="8">
    <location>
        <begin position="221"/>
        <end position="240"/>
    </location>
</feature>
<protein>
    <submittedName>
        <fullName evidence="9">Uncharacterized protein</fullName>
    </submittedName>
</protein>
<keyword evidence="2" id="KW-1003">Cell membrane</keyword>